<feature type="domain" description="HTH gntR-type" evidence="4">
    <location>
        <begin position="17"/>
        <end position="85"/>
    </location>
</feature>
<keyword evidence="1" id="KW-0805">Transcription regulation</keyword>
<dbReference type="GO" id="GO:0045892">
    <property type="term" value="P:negative regulation of DNA-templated transcription"/>
    <property type="evidence" value="ECO:0007669"/>
    <property type="project" value="TreeGrafter"/>
</dbReference>
<dbReference type="InterPro" id="IPR028978">
    <property type="entry name" value="Chorismate_lyase_/UTRA_dom_sf"/>
</dbReference>
<dbReference type="OrthoDB" id="7173258at2"/>
<organism evidence="5 6">
    <name type="scientific">Tabrizicola piscis</name>
    <dbReference type="NCBI Taxonomy" id="2494374"/>
    <lineage>
        <taxon>Bacteria</taxon>
        <taxon>Pseudomonadati</taxon>
        <taxon>Pseudomonadota</taxon>
        <taxon>Alphaproteobacteria</taxon>
        <taxon>Rhodobacterales</taxon>
        <taxon>Paracoccaceae</taxon>
        <taxon>Tabrizicola</taxon>
    </lineage>
</organism>
<dbReference type="PROSITE" id="PS50949">
    <property type="entry name" value="HTH_GNTR"/>
    <property type="match status" value="1"/>
</dbReference>
<proteinExistence type="predicted"/>
<dbReference type="GO" id="GO:0003677">
    <property type="term" value="F:DNA binding"/>
    <property type="evidence" value="ECO:0007669"/>
    <property type="project" value="UniProtKB-KW"/>
</dbReference>
<reference evidence="5 6" key="1">
    <citation type="submission" date="2018-12" db="EMBL/GenBank/DDBJ databases">
        <title>Complete genome sequencing of Tabrizicola sp. K13M18.</title>
        <authorList>
            <person name="Bae J.-W."/>
        </authorList>
    </citation>
    <scope>NUCLEOTIDE SEQUENCE [LARGE SCALE GENOMIC DNA]</scope>
    <source>
        <strain evidence="5 6">K13M18</strain>
    </source>
</reference>
<dbReference type="EMBL" id="CP034328">
    <property type="protein sequence ID" value="AZL57901.1"/>
    <property type="molecule type" value="Genomic_DNA"/>
</dbReference>
<keyword evidence="3" id="KW-0804">Transcription</keyword>
<dbReference type="Gene3D" id="3.40.1410.10">
    <property type="entry name" value="Chorismate lyase-like"/>
    <property type="match status" value="1"/>
</dbReference>
<dbReference type="InterPro" id="IPR000524">
    <property type="entry name" value="Tscrpt_reg_HTH_GntR"/>
</dbReference>
<dbReference type="PRINTS" id="PR00035">
    <property type="entry name" value="HTHGNTR"/>
</dbReference>
<protein>
    <submittedName>
        <fullName evidence="5">GntR family transcriptional regulator</fullName>
    </submittedName>
</protein>
<dbReference type="Gene3D" id="1.10.10.10">
    <property type="entry name" value="Winged helix-like DNA-binding domain superfamily/Winged helix DNA-binding domain"/>
    <property type="match status" value="1"/>
</dbReference>
<sequence>MQTRDARQRGDVRQVGLAKAERVAFALERDIRNGRAPHGAALASETELTRRFSVSRNTVRRGLKLLAEQGLITTRTGIGSFVTYNGSAMDAAQGWSLALAREGDAVETQVLDIRRGPCGRADRFLDRAAGEAGDYLCVDRLRFCRSEGRGISLERSRLPWRAGFDRLLRDGLVEGSISATLAAFGLVPASGCEAAGVLPALGPEEAAMMGRQPGTPMLRLERVVRDGQGQCLEYVESLLDPVRFGLRMEF</sequence>
<dbReference type="SMART" id="SM00866">
    <property type="entry name" value="UTRA"/>
    <property type="match status" value="1"/>
</dbReference>
<dbReference type="Pfam" id="PF07702">
    <property type="entry name" value="UTRA"/>
    <property type="match status" value="1"/>
</dbReference>
<dbReference type="SUPFAM" id="SSF64288">
    <property type="entry name" value="Chorismate lyase-like"/>
    <property type="match status" value="1"/>
</dbReference>
<dbReference type="AlphaFoldDB" id="A0A3S8U2S4"/>
<dbReference type="KEGG" id="taw:EI545_03050"/>
<dbReference type="PANTHER" id="PTHR44846">
    <property type="entry name" value="MANNOSYL-D-GLYCERATE TRANSPORT/METABOLISM SYSTEM REPRESSOR MNGR-RELATED"/>
    <property type="match status" value="1"/>
</dbReference>
<evidence type="ECO:0000256" key="2">
    <source>
        <dbReference type="ARBA" id="ARBA00023125"/>
    </source>
</evidence>
<keyword evidence="2" id="KW-0238">DNA-binding</keyword>
<dbReference type="Proteomes" id="UP000282002">
    <property type="component" value="Chromosome"/>
</dbReference>
<evidence type="ECO:0000259" key="4">
    <source>
        <dbReference type="PROSITE" id="PS50949"/>
    </source>
</evidence>
<gene>
    <name evidence="5" type="ORF">EI545_03050</name>
</gene>
<dbReference type="SMART" id="SM00345">
    <property type="entry name" value="HTH_GNTR"/>
    <property type="match status" value="1"/>
</dbReference>
<dbReference type="InterPro" id="IPR036388">
    <property type="entry name" value="WH-like_DNA-bd_sf"/>
</dbReference>
<dbReference type="InterPro" id="IPR011663">
    <property type="entry name" value="UTRA"/>
</dbReference>
<keyword evidence="6" id="KW-1185">Reference proteome</keyword>
<evidence type="ECO:0000256" key="3">
    <source>
        <dbReference type="ARBA" id="ARBA00023163"/>
    </source>
</evidence>
<dbReference type="CDD" id="cd07377">
    <property type="entry name" value="WHTH_GntR"/>
    <property type="match status" value="1"/>
</dbReference>
<evidence type="ECO:0000313" key="6">
    <source>
        <dbReference type="Proteomes" id="UP000282002"/>
    </source>
</evidence>
<evidence type="ECO:0000256" key="1">
    <source>
        <dbReference type="ARBA" id="ARBA00023015"/>
    </source>
</evidence>
<dbReference type="RefSeq" id="WP_125324102.1">
    <property type="nucleotide sequence ID" value="NZ_CP034328.1"/>
</dbReference>
<name>A0A3S8U2S4_9RHOB</name>
<dbReference type="Pfam" id="PF00392">
    <property type="entry name" value="GntR"/>
    <property type="match status" value="1"/>
</dbReference>
<dbReference type="PANTHER" id="PTHR44846:SF17">
    <property type="entry name" value="GNTR-FAMILY TRANSCRIPTIONAL REGULATOR"/>
    <property type="match status" value="1"/>
</dbReference>
<evidence type="ECO:0000313" key="5">
    <source>
        <dbReference type="EMBL" id="AZL57901.1"/>
    </source>
</evidence>
<accession>A0A3S8U2S4</accession>
<dbReference type="GO" id="GO:0003700">
    <property type="term" value="F:DNA-binding transcription factor activity"/>
    <property type="evidence" value="ECO:0007669"/>
    <property type="project" value="InterPro"/>
</dbReference>
<dbReference type="SUPFAM" id="SSF46785">
    <property type="entry name" value="Winged helix' DNA-binding domain"/>
    <property type="match status" value="1"/>
</dbReference>
<dbReference type="InterPro" id="IPR050679">
    <property type="entry name" value="Bact_HTH_transcr_reg"/>
</dbReference>
<dbReference type="InterPro" id="IPR036390">
    <property type="entry name" value="WH_DNA-bd_sf"/>
</dbReference>